<feature type="domain" description="F-box" evidence="2">
    <location>
        <begin position="2"/>
        <end position="39"/>
    </location>
</feature>
<protein>
    <submittedName>
        <fullName evidence="3">F-box domain-containing protein</fullName>
    </submittedName>
</protein>
<reference evidence="3" key="1">
    <citation type="journal article" date="2020" name="Stud. Mycol.">
        <title>101 Dothideomycetes genomes: a test case for predicting lifestyles and emergence of pathogens.</title>
        <authorList>
            <person name="Haridas S."/>
            <person name="Albert R."/>
            <person name="Binder M."/>
            <person name="Bloem J."/>
            <person name="Labutti K."/>
            <person name="Salamov A."/>
            <person name="Andreopoulos B."/>
            <person name="Baker S."/>
            <person name="Barry K."/>
            <person name="Bills G."/>
            <person name="Bluhm B."/>
            <person name="Cannon C."/>
            <person name="Castanera R."/>
            <person name="Culley D."/>
            <person name="Daum C."/>
            <person name="Ezra D."/>
            <person name="Gonzalez J."/>
            <person name="Henrissat B."/>
            <person name="Kuo A."/>
            <person name="Liang C."/>
            <person name="Lipzen A."/>
            <person name="Lutzoni F."/>
            <person name="Magnuson J."/>
            <person name="Mondo S."/>
            <person name="Nolan M."/>
            <person name="Ohm R."/>
            <person name="Pangilinan J."/>
            <person name="Park H.-J."/>
            <person name="Ramirez L."/>
            <person name="Alfaro M."/>
            <person name="Sun H."/>
            <person name="Tritt A."/>
            <person name="Yoshinaga Y."/>
            <person name="Zwiers L.-H."/>
            <person name="Turgeon B."/>
            <person name="Goodwin S."/>
            <person name="Spatafora J."/>
            <person name="Crous P."/>
            <person name="Grigoriev I."/>
        </authorList>
    </citation>
    <scope>NUCLEOTIDE SEQUENCE</scope>
    <source>
        <strain evidence="3">CBS 113979</strain>
    </source>
</reference>
<feature type="region of interest" description="Disordered" evidence="1">
    <location>
        <begin position="115"/>
        <end position="146"/>
    </location>
</feature>
<dbReference type="EMBL" id="ML977182">
    <property type="protein sequence ID" value="KAF1982620.1"/>
    <property type="molecule type" value="Genomic_DNA"/>
</dbReference>
<dbReference type="PROSITE" id="PS50181">
    <property type="entry name" value="FBOX"/>
    <property type="match status" value="1"/>
</dbReference>
<proteinExistence type="predicted"/>
<dbReference type="OrthoDB" id="9981546at2759"/>
<dbReference type="InterPro" id="IPR036047">
    <property type="entry name" value="F-box-like_dom_sf"/>
</dbReference>
<name>A0A6G1GP87_9PEZI</name>
<dbReference type="InterPro" id="IPR001810">
    <property type="entry name" value="F-box_dom"/>
</dbReference>
<organism evidence="3 4">
    <name type="scientific">Aulographum hederae CBS 113979</name>
    <dbReference type="NCBI Taxonomy" id="1176131"/>
    <lineage>
        <taxon>Eukaryota</taxon>
        <taxon>Fungi</taxon>
        <taxon>Dikarya</taxon>
        <taxon>Ascomycota</taxon>
        <taxon>Pezizomycotina</taxon>
        <taxon>Dothideomycetes</taxon>
        <taxon>Pleosporomycetidae</taxon>
        <taxon>Aulographales</taxon>
        <taxon>Aulographaceae</taxon>
    </lineage>
</organism>
<keyword evidence="4" id="KW-1185">Reference proteome</keyword>
<evidence type="ECO:0000313" key="3">
    <source>
        <dbReference type="EMBL" id="KAF1982620.1"/>
    </source>
</evidence>
<evidence type="ECO:0000313" key="4">
    <source>
        <dbReference type="Proteomes" id="UP000800041"/>
    </source>
</evidence>
<sequence length="316" mass="35326">MQPPLLTLPNELLLTILSTFHTHDILPLTLISHRLHALVLRILHTRLLLAANLHEHTLLLECYHPSARLTEPPLYCTYLGTAGLDVGAGASKQWDESKCAIGQLGKMKNLYSSFRPHRRLPDGPRPRHPAGDIPGSRTHVSSAAASSSTAARFDGVTVKQTLSLESHELFTQLCADSNLVRVGPRNGLFTSFVQVEEGVVRVWRDWLAQMAGLEGETSIDGFSQSEQVLVDDVGRNRHILWVDTLKNVGINVRVKERKWRRDTPILMEANEDDAVSYDIEYEELLVRTSTLMMKLEESLLHDDNHSGKAIVFGSFS</sequence>
<dbReference type="Proteomes" id="UP000800041">
    <property type="component" value="Unassembled WGS sequence"/>
</dbReference>
<dbReference type="SUPFAM" id="SSF81383">
    <property type="entry name" value="F-box domain"/>
    <property type="match status" value="1"/>
</dbReference>
<evidence type="ECO:0000259" key="2">
    <source>
        <dbReference type="PROSITE" id="PS50181"/>
    </source>
</evidence>
<dbReference type="AlphaFoldDB" id="A0A6G1GP87"/>
<accession>A0A6G1GP87</accession>
<evidence type="ECO:0000256" key="1">
    <source>
        <dbReference type="SAM" id="MobiDB-lite"/>
    </source>
</evidence>
<gene>
    <name evidence="3" type="ORF">K402DRAFT_466583</name>
</gene>